<evidence type="ECO:0000313" key="2">
    <source>
        <dbReference type="Proteomes" id="UP000092460"/>
    </source>
</evidence>
<reference evidence="2" key="1">
    <citation type="submission" date="2015-01" db="EMBL/GenBank/DDBJ databases">
        <authorList>
            <person name="Aksoy S."/>
            <person name="Warren W."/>
            <person name="Wilson R.K."/>
        </authorList>
    </citation>
    <scope>NUCLEOTIDE SEQUENCE [LARGE SCALE GENOMIC DNA]</scope>
    <source>
        <strain evidence="2">IAEA</strain>
    </source>
</reference>
<sequence length="137" mass="15723">MICNDAHASYIFKVRQREIHSEESLQTSGLSPRAHLCDEIRKAYECTTYTLHKSINQSWYSTANNSTIYYQRSIFPSHASMMNQDNPYAVRTTNNKESIIAGYEERRVERLRGFTLTSSNGKGSISVENTTNFLDLN</sequence>
<reference evidence="1" key="2">
    <citation type="submission" date="2020-05" db="UniProtKB">
        <authorList>
            <consortium name="EnsemblMetazoa"/>
        </authorList>
    </citation>
    <scope>IDENTIFICATION</scope>
    <source>
        <strain evidence="1">IAEA</strain>
    </source>
</reference>
<evidence type="ECO:0000313" key="1">
    <source>
        <dbReference type="EnsemblMetazoa" id="GPPI016124-PA"/>
    </source>
</evidence>
<proteinExistence type="predicted"/>
<keyword evidence="2" id="KW-1185">Reference proteome</keyword>
<name>A0A1B0B1U6_9MUSC</name>
<organism evidence="1 2">
    <name type="scientific">Glossina palpalis gambiensis</name>
    <dbReference type="NCBI Taxonomy" id="67801"/>
    <lineage>
        <taxon>Eukaryota</taxon>
        <taxon>Metazoa</taxon>
        <taxon>Ecdysozoa</taxon>
        <taxon>Arthropoda</taxon>
        <taxon>Hexapoda</taxon>
        <taxon>Insecta</taxon>
        <taxon>Pterygota</taxon>
        <taxon>Neoptera</taxon>
        <taxon>Endopterygota</taxon>
        <taxon>Diptera</taxon>
        <taxon>Brachycera</taxon>
        <taxon>Muscomorpha</taxon>
        <taxon>Hippoboscoidea</taxon>
        <taxon>Glossinidae</taxon>
        <taxon>Glossina</taxon>
    </lineage>
</organism>
<dbReference type="AlphaFoldDB" id="A0A1B0B1U6"/>
<dbReference type="VEuPathDB" id="VectorBase:GPPI016124"/>
<dbReference type="EMBL" id="JXJN01007302">
    <property type="status" value="NOT_ANNOTATED_CDS"/>
    <property type="molecule type" value="Genomic_DNA"/>
</dbReference>
<accession>A0A1B0B1U6</accession>
<dbReference type="EnsemblMetazoa" id="GPPI016124-RA">
    <property type="protein sequence ID" value="GPPI016124-PA"/>
    <property type="gene ID" value="GPPI016124"/>
</dbReference>
<dbReference type="EMBL" id="JXJN01007303">
    <property type="status" value="NOT_ANNOTATED_CDS"/>
    <property type="molecule type" value="Genomic_DNA"/>
</dbReference>
<dbReference type="Proteomes" id="UP000092460">
    <property type="component" value="Unassembled WGS sequence"/>
</dbReference>
<protein>
    <submittedName>
        <fullName evidence="1">Uncharacterized protein</fullName>
    </submittedName>
</protein>